<dbReference type="GO" id="GO:0005886">
    <property type="term" value="C:plasma membrane"/>
    <property type="evidence" value="ECO:0007669"/>
    <property type="project" value="UniProtKB-SubCell"/>
</dbReference>
<evidence type="ECO:0000256" key="2">
    <source>
        <dbReference type="ARBA" id="ARBA00022475"/>
    </source>
</evidence>
<evidence type="ECO:0000313" key="9">
    <source>
        <dbReference type="EMBL" id="NDO69310.1"/>
    </source>
</evidence>
<feature type="transmembrane region" description="Helical" evidence="7">
    <location>
        <begin position="331"/>
        <end position="354"/>
    </location>
</feature>
<dbReference type="InterPro" id="IPR050250">
    <property type="entry name" value="Macrolide_Exporter_MacB"/>
</dbReference>
<sequence>MTLPFENDTTKVVSRLAKRSLQGDKRRNFFVIITIILTTALLSGMFFIGLASQRKLESEIRGQYQAVVMDTTQAEITHLSTQPEIEQWGLSQDFGTARYQDSNLIVEYADESWMVLGKKPSYVGTFPQAENEILVERAFLDYFGLPQKPGQIIRMNLGNGEQEYTISGILQAENTSRMFSVIVSRAFLEAQADGEPLFEFRFRFEGANRADLDALKADIAAFLTENDIPEDRVFYSSNYFDMQGFQNKSVYVYIPIAAIFLAACGLVIYSIFFISVRGKLREYGRLKVIGATPSQIRRVIRRESFQLSVWSIPFGLLIGAAVGFISNMTYWSWLGNLPAAIGVLIFTILIVMISTHAPIRLAAKVSPIEAVRSSTYQAEAPKKSIRKSGKHISPVLLAMMNFQRNPKKTVLTLISLSMTGVFLFGAATLLRSINVNNMAANNMKDGCNYSIEVESPAMEEFPETLRHNPLTPELHQKILEVDGVESITSHTGFTAVASLPNGTSTNSGIDFHVFTSEEKEKLIPDDLLLEGTSDYDTLVQNHGIIVTDSNSEPILPLLYDYNPEIGDIVVIEPYGGEPVQFTIMGIADGQKATDAAGYKPFALPIDLARQLYPDIENMETVWNVFTSEDTEALREELFSLLEDPQLSIVSRSDYAQQLGSFLKMTMMLVYGLLIFLFLFALVNLINTLMTNLLSRKQEFGVLQSVGMSGKQLSKMLTMECFCYVVATLLITLVLGGLIGSLLVVVVNKTKILGTLIYQFPIWELLIFAAALLFVQVLYSIFAVRYMQKQSLVERIKTIE</sequence>
<name>A0A9X5H6R6_9FIRM</name>
<dbReference type="PANTHER" id="PTHR30572">
    <property type="entry name" value="MEMBRANE COMPONENT OF TRANSPORTER-RELATED"/>
    <property type="match status" value="1"/>
</dbReference>
<comment type="similarity">
    <text evidence="6">Belongs to the ABC-4 integral membrane protein family.</text>
</comment>
<dbReference type="RefSeq" id="WP_004074179.1">
    <property type="nucleotide sequence ID" value="NZ_VIRB01000069.1"/>
</dbReference>
<evidence type="ECO:0000256" key="7">
    <source>
        <dbReference type="SAM" id="Phobius"/>
    </source>
</evidence>
<dbReference type="GO" id="GO:0022857">
    <property type="term" value="F:transmembrane transporter activity"/>
    <property type="evidence" value="ECO:0007669"/>
    <property type="project" value="TreeGrafter"/>
</dbReference>
<feature type="domain" description="ABC3 transporter permease C-terminal" evidence="8">
    <location>
        <begin position="672"/>
        <end position="789"/>
    </location>
</feature>
<dbReference type="InterPro" id="IPR003838">
    <property type="entry name" value="ABC3_permease_C"/>
</dbReference>
<comment type="subcellular location">
    <subcellularLocation>
        <location evidence="1">Cell membrane</location>
        <topology evidence="1">Multi-pass membrane protein</topology>
    </subcellularLocation>
</comment>
<evidence type="ECO:0000256" key="5">
    <source>
        <dbReference type="ARBA" id="ARBA00023136"/>
    </source>
</evidence>
<keyword evidence="2" id="KW-1003">Cell membrane</keyword>
<evidence type="ECO:0000256" key="3">
    <source>
        <dbReference type="ARBA" id="ARBA00022692"/>
    </source>
</evidence>
<feature type="transmembrane region" description="Helical" evidence="7">
    <location>
        <begin position="409"/>
        <end position="430"/>
    </location>
</feature>
<dbReference type="EMBL" id="VIRB01000069">
    <property type="protein sequence ID" value="NDO69310.1"/>
    <property type="molecule type" value="Genomic_DNA"/>
</dbReference>
<evidence type="ECO:0000256" key="1">
    <source>
        <dbReference type="ARBA" id="ARBA00004651"/>
    </source>
</evidence>
<evidence type="ECO:0000256" key="4">
    <source>
        <dbReference type="ARBA" id="ARBA00022989"/>
    </source>
</evidence>
<keyword evidence="5 7" id="KW-0472">Membrane</keyword>
<organism evidence="9 10">
    <name type="scientific">Schaedlerella arabinosiphila</name>
    <dbReference type="NCBI Taxonomy" id="2044587"/>
    <lineage>
        <taxon>Bacteria</taxon>
        <taxon>Bacillati</taxon>
        <taxon>Bacillota</taxon>
        <taxon>Clostridia</taxon>
        <taxon>Lachnospirales</taxon>
        <taxon>Lachnospiraceae</taxon>
        <taxon>Schaedlerella</taxon>
    </lineage>
</organism>
<dbReference type="Proteomes" id="UP000474104">
    <property type="component" value="Unassembled WGS sequence"/>
</dbReference>
<protein>
    <submittedName>
        <fullName evidence="9">ABC transporter permease</fullName>
    </submittedName>
</protein>
<dbReference type="OrthoDB" id="9793166at2"/>
<feature type="transmembrane region" description="Helical" evidence="7">
    <location>
        <begin position="307"/>
        <end position="325"/>
    </location>
</feature>
<gene>
    <name evidence="9" type="ORF">FMM80_11715</name>
</gene>
<reference evidence="9 10" key="1">
    <citation type="submission" date="2019-07" db="EMBL/GenBank/DDBJ databases">
        <title>Draft genome sequences of 15 bacterial species constituting the stable defined intestinal microbiota of the GM15 gnotobiotic mouse model.</title>
        <authorList>
            <person name="Elie C."/>
            <person name="Mathieu A."/>
            <person name="Saliou A."/>
            <person name="Darnaud M."/>
            <person name="Leulier F."/>
            <person name="Tamellini A."/>
        </authorList>
    </citation>
    <scope>NUCLEOTIDE SEQUENCE [LARGE SCALE GENOMIC DNA]</scope>
    <source>
        <strain evidence="10">ASF 502</strain>
    </source>
</reference>
<feature type="transmembrane region" description="Helical" evidence="7">
    <location>
        <begin position="720"/>
        <end position="744"/>
    </location>
</feature>
<keyword evidence="3 7" id="KW-0812">Transmembrane</keyword>
<evidence type="ECO:0000313" key="10">
    <source>
        <dbReference type="Proteomes" id="UP000474104"/>
    </source>
</evidence>
<dbReference type="AlphaFoldDB" id="A0A9X5H6R6"/>
<dbReference type="PANTHER" id="PTHR30572:SF4">
    <property type="entry name" value="ABC TRANSPORTER PERMEASE YTRF"/>
    <property type="match status" value="1"/>
</dbReference>
<feature type="transmembrane region" description="Helical" evidence="7">
    <location>
        <begin position="764"/>
        <end position="786"/>
    </location>
</feature>
<accession>A0A9X5H6R6</accession>
<feature type="transmembrane region" description="Helical" evidence="7">
    <location>
        <begin position="667"/>
        <end position="689"/>
    </location>
</feature>
<comment type="caution">
    <text evidence="9">The sequence shown here is derived from an EMBL/GenBank/DDBJ whole genome shotgun (WGS) entry which is preliminary data.</text>
</comment>
<evidence type="ECO:0000259" key="8">
    <source>
        <dbReference type="Pfam" id="PF02687"/>
    </source>
</evidence>
<proteinExistence type="inferred from homology"/>
<keyword evidence="4 7" id="KW-1133">Transmembrane helix</keyword>
<dbReference type="Pfam" id="PF02687">
    <property type="entry name" value="FtsX"/>
    <property type="match status" value="2"/>
</dbReference>
<evidence type="ECO:0000256" key="6">
    <source>
        <dbReference type="ARBA" id="ARBA00038076"/>
    </source>
</evidence>
<feature type="domain" description="ABC3 transporter permease C-terminal" evidence="8">
    <location>
        <begin position="256"/>
        <end position="367"/>
    </location>
</feature>
<feature type="transmembrane region" description="Helical" evidence="7">
    <location>
        <begin position="250"/>
        <end position="276"/>
    </location>
</feature>
<feature type="transmembrane region" description="Helical" evidence="7">
    <location>
        <begin position="29"/>
        <end position="51"/>
    </location>
</feature>